<reference evidence="7 8" key="1">
    <citation type="submission" date="2020-10" db="EMBL/GenBank/DDBJ databases">
        <title>Phylogeny of dyella-like bacteria.</title>
        <authorList>
            <person name="Fu J."/>
        </authorList>
    </citation>
    <scope>NUCLEOTIDE SEQUENCE [LARGE SCALE GENOMIC DNA]</scope>
    <source>
        <strain evidence="7 8">Gsoil3046</strain>
    </source>
</reference>
<comment type="function">
    <text evidence="4">Flagellin is the subunit protein which polymerizes to form the filaments of bacterial flagella.</text>
</comment>
<evidence type="ECO:0000256" key="1">
    <source>
        <dbReference type="ARBA" id="ARBA00005709"/>
    </source>
</evidence>
<dbReference type="Gene3D" id="1.20.1330.10">
    <property type="entry name" value="f41 fragment of flagellin, N-terminal domain"/>
    <property type="match status" value="2"/>
</dbReference>
<dbReference type="PRINTS" id="PR00207">
    <property type="entry name" value="FLAGELLIN"/>
</dbReference>
<evidence type="ECO:0000313" key="8">
    <source>
        <dbReference type="Proteomes" id="UP001620460"/>
    </source>
</evidence>
<evidence type="ECO:0000259" key="5">
    <source>
        <dbReference type="Pfam" id="PF00669"/>
    </source>
</evidence>
<dbReference type="Gene3D" id="3.30.70.2120">
    <property type="match status" value="1"/>
</dbReference>
<name>A0ABW8JRR3_9GAMM</name>
<keyword evidence="7" id="KW-0282">Flagellum</keyword>
<dbReference type="SUPFAM" id="SSF64518">
    <property type="entry name" value="Phase 1 flagellin"/>
    <property type="match status" value="1"/>
</dbReference>
<organism evidence="7 8">
    <name type="scientific">Dyella ginsengisoli</name>
    <dbReference type="NCBI Taxonomy" id="363848"/>
    <lineage>
        <taxon>Bacteria</taxon>
        <taxon>Pseudomonadati</taxon>
        <taxon>Pseudomonadota</taxon>
        <taxon>Gammaproteobacteria</taxon>
        <taxon>Lysobacterales</taxon>
        <taxon>Rhodanobacteraceae</taxon>
        <taxon>Dyella</taxon>
    </lineage>
</organism>
<dbReference type="Proteomes" id="UP001620460">
    <property type="component" value="Unassembled WGS sequence"/>
</dbReference>
<keyword evidence="3 4" id="KW-0975">Bacterial flagellum</keyword>
<gene>
    <name evidence="7" type="ORF">ISP17_07530</name>
</gene>
<keyword evidence="7" id="KW-0966">Cell projection</keyword>
<evidence type="ECO:0000256" key="4">
    <source>
        <dbReference type="RuleBase" id="RU362073"/>
    </source>
</evidence>
<evidence type="ECO:0000256" key="3">
    <source>
        <dbReference type="ARBA" id="ARBA00023143"/>
    </source>
</evidence>
<keyword evidence="2 4" id="KW-0964">Secreted</keyword>
<dbReference type="Pfam" id="PF00669">
    <property type="entry name" value="Flagellin_N"/>
    <property type="match status" value="1"/>
</dbReference>
<proteinExistence type="inferred from homology"/>
<evidence type="ECO:0000256" key="2">
    <source>
        <dbReference type="ARBA" id="ARBA00022525"/>
    </source>
</evidence>
<sequence>MSFVINTNVSSLNAQNNLATSKSALAQATQRLSSGLKINSAADNAAGFAISQRYTTQIGGLAQASANASDAINLAQTAGSALDQVTANLQAIRDLAAQSANGTYSNADRATIDKEVQQRLAEVTRIANQTTFNGKRVLDGSLQSQSFQIGADVGQTVSVSLGQSVKASSLGQVAEVKSGDLSAALGGSATGTAAAASFDFTSATGTPASFTVDGKAVSLTTNVTNEAGLATAVQTQLNAAAAGAYTVSVDGTTGGLKIVNNAAFSAAPVVGGASADITAVFGGTPTTAAGGSALGSEGLSVNGTAVDLTGAKSLQDISDAINAAGVTGVSSAVSADGKGINFYSQSALTIADTGGAIIGANAKDANTGSTYAVGTAAATGGSLAGGSVSTVDGANDVISRIDVALSSVADFAAQLGAVQNRFQSTISTLSSQSTNLKASQSTIQDADFAAETANLSKAQVLQQAGISVLAQANSQPQQVLKLLQ</sequence>
<keyword evidence="7" id="KW-0969">Cilium</keyword>
<comment type="similarity">
    <text evidence="1 4">Belongs to the bacterial flagellin family.</text>
</comment>
<feature type="domain" description="Flagellin C-terminal" evidence="6">
    <location>
        <begin position="399"/>
        <end position="483"/>
    </location>
</feature>
<dbReference type="InterPro" id="IPR001492">
    <property type="entry name" value="Flagellin"/>
</dbReference>
<comment type="caution">
    <text evidence="7">The sequence shown here is derived from an EMBL/GenBank/DDBJ whole genome shotgun (WGS) entry which is preliminary data.</text>
</comment>
<protein>
    <recommendedName>
        <fullName evidence="4">Flagellin</fullName>
    </recommendedName>
</protein>
<comment type="subcellular location">
    <subcellularLocation>
        <location evidence="4">Secreted</location>
    </subcellularLocation>
    <subcellularLocation>
        <location evidence="4">Bacterial flagellum</location>
    </subcellularLocation>
</comment>
<evidence type="ECO:0000313" key="7">
    <source>
        <dbReference type="EMBL" id="MFK2903810.1"/>
    </source>
</evidence>
<keyword evidence="8" id="KW-1185">Reference proteome</keyword>
<dbReference type="RefSeq" id="WP_404631701.1">
    <property type="nucleotide sequence ID" value="NZ_JADIKM010000002.1"/>
</dbReference>
<dbReference type="EMBL" id="JADIKM010000002">
    <property type="protein sequence ID" value="MFK2903810.1"/>
    <property type="molecule type" value="Genomic_DNA"/>
</dbReference>
<feature type="domain" description="Flagellin N-terminal" evidence="5">
    <location>
        <begin position="5"/>
        <end position="141"/>
    </location>
</feature>
<dbReference type="PANTHER" id="PTHR42792:SF2">
    <property type="entry name" value="FLAGELLIN"/>
    <property type="match status" value="1"/>
</dbReference>
<dbReference type="InterPro" id="IPR001029">
    <property type="entry name" value="Flagellin_N"/>
</dbReference>
<dbReference type="Pfam" id="PF00700">
    <property type="entry name" value="Flagellin_C"/>
    <property type="match status" value="1"/>
</dbReference>
<evidence type="ECO:0000259" key="6">
    <source>
        <dbReference type="Pfam" id="PF00700"/>
    </source>
</evidence>
<accession>A0ABW8JRR3</accession>
<dbReference type="PANTHER" id="PTHR42792">
    <property type="entry name" value="FLAGELLIN"/>
    <property type="match status" value="1"/>
</dbReference>
<dbReference type="InterPro" id="IPR046358">
    <property type="entry name" value="Flagellin_C"/>
</dbReference>